<dbReference type="Proteomes" id="UP000319257">
    <property type="component" value="Unassembled WGS sequence"/>
</dbReference>
<dbReference type="Gene3D" id="1.25.40.20">
    <property type="entry name" value="Ankyrin repeat-containing domain"/>
    <property type="match status" value="1"/>
</dbReference>
<gene>
    <name evidence="4" type="ORF">E0L32_002741</name>
</gene>
<feature type="compositionally biased region" description="Low complexity" evidence="3">
    <location>
        <begin position="1028"/>
        <end position="1037"/>
    </location>
</feature>
<keyword evidence="1" id="KW-0677">Repeat</keyword>
<keyword evidence="5" id="KW-1185">Reference proteome</keyword>
<dbReference type="InterPro" id="IPR002110">
    <property type="entry name" value="Ankyrin_rpt"/>
</dbReference>
<evidence type="ECO:0000313" key="4">
    <source>
        <dbReference type="EMBL" id="TPX18232.1"/>
    </source>
</evidence>
<dbReference type="Pfam" id="PF00023">
    <property type="entry name" value="Ank"/>
    <property type="match status" value="1"/>
</dbReference>
<sequence length="1294" mass="141812">MESSRYRNIASKALLPDGLASGFGPARPPTVASSSVKKRHHHTQQDWEEQKQSIIRLARKLKGILQEWGINKQMKSSEWVALSGAIEKRKYEGKETEVLLNGVPIDAKKLKRELQRYSTYSHVTAVQGTRAQAVTPLFSAKIIHSTKVLSPVAFGEAFNERYRCSDQEDEAMSPLNIDDVDDLDREFWTERLSFHTILMFLHEQGSSYPGLGKSLASAFASPSTASPIMSHVSHSWSVDGLIILGRKIQKCEGGHAFLRVWHSVAHVERADTFQLLDLVLCALVSVNNPMELSIPILEPIFSGIICWFSDAEHVSLLRSIVASTFTFLRSFVQRWIEVAIYAASSTEDTSTKANMYARIEYVLSSDHVSQVSPADPEALFSVATKSGQVNICRLLVLKGPKLDHATMLPDPVEEAILDCGPDILQFLTEEAGFDMKREPQDTHSPTGCIQSYLASALLKWSERQDTGSTEGPDHAPVQQYPTKDFQRVIQILLDNGNDPSRVCFQEFNAWEMCILMDAPFLNQLGYTDSAGSAVISLTKAARSGLKKLQAFVKNAEVTPAVLELTLFGAIVVGSANLVETFLQAGINPDCPIARHTINTGFLQRSFRAISFATRRAISYPTRYPILTCLMKFGASLTGDVIDTLKFLGDSFSKSSLIVSLCRPEILKPYGSQLLRLAVRWNSSEFIGTLFDKGLKSNDSFTSSFWPEVTKKDTILQFALGHGTIKIVQFLWERGSRFESGHNGGLELFRACASSIELDHFAKVQFLLDKGAQPNSVFGGLTPLMLATSRSGAYTTSLGSAATKSVRLLLQAGADPNLHVRRDWHQDYKLYLYKKNNKDVRKWPLGVACLQNSLPLVLLLLRHGAEVGSSRILIKPFYDGVWCNKDTAEIIDVLIKACKSESLDVRSSATEALGLVASLGFVNVAIKLIEAGADVNGLVQPLTCINKRHGDECGSCAKVTPVEIAASHKWPDMVQLLVNAGAREPDGVIWVPTPVYPSAQDTSPSPENNARSTGATPYTGEGPRVSHPAGSANLSAAAAEPGRRDAYIEHVASAEQRYHAFSQQPMSQTQKLFLAFMGFPWHSRDTLVICPECKALSNLYVAGYEVEAPGSQPLHNMDCPVGQIKDKCVSCGAFVGSRENQVAHAISAHVAPLLDLCGNTYELQQLMFIDKRPSRVLPKPQGRLSQTAALPVVSIPPSDHVLVTASYRSASRSLAVGCVTEPDAGGELPVFTGLQMFTRVTSADGHTPKPQAQPDGETAASGQEPQYNTTMTAWMTRSEYSALSMWVGAFKGVWK</sequence>
<name>A0A507B7D2_9PEZI</name>
<comment type="caution">
    <text evidence="4">The sequence shown here is derived from an EMBL/GenBank/DDBJ whole genome shotgun (WGS) entry which is preliminary data.</text>
</comment>
<dbReference type="RefSeq" id="XP_030999943.1">
    <property type="nucleotide sequence ID" value="XM_031136964.1"/>
</dbReference>
<feature type="region of interest" description="Disordered" evidence="3">
    <location>
        <begin position="1241"/>
        <end position="1266"/>
    </location>
</feature>
<dbReference type="InParanoid" id="A0A507B7D2"/>
<feature type="compositionally biased region" description="Polar residues" evidence="3">
    <location>
        <begin position="998"/>
        <end position="1015"/>
    </location>
</feature>
<dbReference type="SUPFAM" id="SSF48403">
    <property type="entry name" value="Ankyrin repeat"/>
    <property type="match status" value="1"/>
</dbReference>
<dbReference type="EMBL" id="SKBQ01000011">
    <property type="protein sequence ID" value="TPX18232.1"/>
    <property type="molecule type" value="Genomic_DNA"/>
</dbReference>
<dbReference type="PANTHER" id="PTHR24198">
    <property type="entry name" value="ANKYRIN REPEAT AND PROTEIN KINASE DOMAIN-CONTAINING PROTEIN"/>
    <property type="match status" value="1"/>
</dbReference>
<organism evidence="4 5">
    <name type="scientific">Thyridium curvatum</name>
    <dbReference type="NCBI Taxonomy" id="1093900"/>
    <lineage>
        <taxon>Eukaryota</taxon>
        <taxon>Fungi</taxon>
        <taxon>Dikarya</taxon>
        <taxon>Ascomycota</taxon>
        <taxon>Pezizomycotina</taxon>
        <taxon>Sordariomycetes</taxon>
        <taxon>Sordariomycetidae</taxon>
        <taxon>Thyridiales</taxon>
        <taxon>Thyridiaceae</taxon>
        <taxon>Thyridium</taxon>
    </lineage>
</organism>
<dbReference type="SMART" id="SM00248">
    <property type="entry name" value="ANK"/>
    <property type="match status" value="9"/>
</dbReference>
<evidence type="ECO:0000313" key="5">
    <source>
        <dbReference type="Proteomes" id="UP000319257"/>
    </source>
</evidence>
<dbReference type="OrthoDB" id="539213at2759"/>
<dbReference type="InterPro" id="IPR036770">
    <property type="entry name" value="Ankyrin_rpt-contain_sf"/>
</dbReference>
<dbReference type="GeneID" id="41970188"/>
<evidence type="ECO:0000256" key="2">
    <source>
        <dbReference type="ARBA" id="ARBA00023043"/>
    </source>
</evidence>
<evidence type="ECO:0000256" key="3">
    <source>
        <dbReference type="SAM" id="MobiDB-lite"/>
    </source>
</evidence>
<feature type="region of interest" description="Disordered" evidence="3">
    <location>
        <begin position="20"/>
        <end position="49"/>
    </location>
</feature>
<proteinExistence type="predicted"/>
<dbReference type="PANTHER" id="PTHR24198:SF165">
    <property type="entry name" value="ANKYRIN REPEAT-CONTAINING PROTEIN-RELATED"/>
    <property type="match status" value="1"/>
</dbReference>
<keyword evidence="2" id="KW-0040">ANK repeat</keyword>
<protein>
    <submittedName>
        <fullName evidence="4">Uncharacterized protein</fullName>
    </submittedName>
</protein>
<accession>A0A507B7D2</accession>
<reference evidence="4 5" key="1">
    <citation type="submission" date="2019-06" db="EMBL/GenBank/DDBJ databases">
        <title>Draft genome sequence of the filamentous fungus Phialemoniopsis curvata isolated from diesel fuel.</title>
        <authorList>
            <person name="Varaljay V.A."/>
            <person name="Lyon W.J."/>
            <person name="Crouch A.L."/>
            <person name="Drake C.E."/>
            <person name="Hollomon J.M."/>
            <person name="Nadeau L.J."/>
            <person name="Nunn H.S."/>
            <person name="Stevenson B.S."/>
            <person name="Bojanowski C.L."/>
            <person name="Crookes-Goodson W.J."/>
        </authorList>
    </citation>
    <scope>NUCLEOTIDE SEQUENCE [LARGE SCALE GENOMIC DNA]</scope>
    <source>
        <strain evidence="4 5">D216</strain>
    </source>
</reference>
<feature type="region of interest" description="Disordered" evidence="3">
    <location>
        <begin position="994"/>
        <end position="1037"/>
    </location>
</feature>
<evidence type="ECO:0000256" key="1">
    <source>
        <dbReference type="ARBA" id="ARBA00022737"/>
    </source>
</evidence>
<dbReference type="STRING" id="1093900.A0A507B7D2"/>